<gene>
    <name evidence="2" type="ORF">T1815_14311</name>
</gene>
<dbReference type="EMBL" id="CVRQ01000018">
    <property type="protein sequence ID" value="CRL36823.1"/>
    <property type="molecule type" value="Genomic_DNA"/>
</dbReference>
<dbReference type="Proteomes" id="UP000049472">
    <property type="component" value="Unassembled WGS sequence"/>
</dbReference>
<proteinExistence type="predicted"/>
<sequence>MGHNGNSYYIGIDLNDSYAMVSYFQQNMKEPETVSTVAGSEEFQIPLVLARRKSIGKWYYGDEARRLSKSGEMVCIDQLLKRALNSEKIVIDDDSFMAEELLALFLKKVMELPSKLGNHSSFDKLVICVDRLTKENVSMFYGMVVRLGINSRQLTVIDRKESFYYFALNQDKSLWLHDVVMFMQEKESIFFYSLKRDLRTIPQVVSIDESISYTLDKNDKDKSFLDIINESFKNQIISTVFLVGDTFAEGWMKQSVALLCKGRRVFMGNNLFTKGACYAAATRDKEAEWPFVYMGENEMKFNLSLKVHDKGELSFYNLISAGSNWFESKGQCEVIISGSYEVDFWKQLPKSREAKIETLRLTDMPPRPDRATRIRITATPVSDDRIDIEIKDLGFGEIFMSSGKVWHYEMTM</sequence>
<evidence type="ECO:0000313" key="2">
    <source>
        <dbReference type="EMBL" id="CRL36823.1"/>
    </source>
</evidence>
<evidence type="ECO:0000313" key="3">
    <source>
        <dbReference type="Proteomes" id="UP000049472"/>
    </source>
</evidence>
<feature type="domain" description="DUF5716" evidence="1">
    <location>
        <begin position="124"/>
        <end position="411"/>
    </location>
</feature>
<dbReference type="AlphaFoldDB" id="A0A0M6WJ77"/>
<dbReference type="Gene3D" id="3.30.420.40">
    <property type="match status" value="1"/>
</dbReference>
<dbReference type="InterPro" id="IPR043770">
    <property type="entry name" value="DUF5716_C"/>
</dbReference>
<reference evidence="3" key="1">
    <citation type="submission" date="2015-05" db="EMBL/GenBank/DDBJ databases">
        <authorList>
            <consortium name="Pathogen Informatics"/>
        </authorList>
    </citation>
    <scope>NUCLEOTIDE SEQUENCE [LARGE SCALE GENOMIC DNA]</scope>
    <source>
        <strain evidence="3">T1-815</strain>
    </source>
</reference>
<keyword evidence="3" id="KW-1185">Reference proteome</keyword>
<accession>A0A0M6WJ77</accession>
<protein>
    <recommendedName>
        <fullName evidence="1">DUF5716 domain-containing protein</fullName>
    </recommendedName>
</protein>
<name>A0A0M6WJ77_9FIRM</name>
<organism evidence="2 3">
    <name type="scientific">Agathobacter rectalis</name>
    <dbReference type="NCBI Taxonomy" id="39491"/>
    <lineage>
        <taxon>Bacteria</taxon>
        <taxon>Bacillati</taxon>
        <taxon>Bacillota</taxon>
        <taxon>Clostridia</taxon>
        <taxon>Lachnospirales</taxon>
        <taxon>Lachnospiraceae</taxon>
        <taxon>Agathobacter</taxon>
    </lineage>
</organism>
<dbReference type="Pfam" id="PF18980">
    <property type="entry name" value="DUF5716_C"/>
    <property type="match status" value="1"/>
</dbReference>
<evidence type="ECO:0000259" key="1">
    <source>
        <dbReference type="Pfam" id="PF18980"/>
    </source>
</evidence>
<dbReference type="RefSeq" id="WP_055061676.1">
    <property type="nucleotide sequence ID" value="NZ_CVRQ01000018.1"/>
</dbReference>